<accession>A0A2K1JMI2</accession>
<evidence type="ECO:0000313" key="5">
    <source>
        <dbReference type="Proteomes" id="UP000006727"/>
    </source>
</evidence>
<dbReference type="EnsemblPlants" id="Pp3c13_19470V3.1">
    <property type="protein sequence ID" value="Pp3c13_19470V3.1"/>
    <property type="gene ID" value="Pp3c13_19470"/>
</dbReference>
<dbReference type="UniPathway" id="UPA00196"/>
<dbReference type="AlphaFoldDB" id="A0A2K1JMI2"/>
<organism evidence="3">
    <name type="scientific">Physcomitrium patens</name>
    <name type="common">Spreading-leaved earth moss</name>
    <name type="synonym">Physcomitrella patens</name>
    <dbReference type="NCBI Taxonomy" id="3218"/>
    <lineage>
        <taxon>Eukaryota</taxon>
        <taxon>Viridiplantae</taxon>
        <taxon>Streptophyta</taxon>
        <taxon>Embryophyta</taxon>
        <taxon>Bryophyta</taxon>
        <taxon>Bryophytina</taxon>
        <taxon>Bryopsida</taxon>
        <taxon>Funariidae</taxon>
        <taxon>Funariales</taxon>
        <taxon>Funariaceae</taxon>
        <taxon>Physcomitrium</taxon>
    </lineage>
</organism>
<name>A0A2K1JMI2_PHYPA</name>
<dbReference type="Gramene" id="Pp3c13_19470V3.1">
    <property type="protein sequence ID" value="Pp3c13_19470V3.1"/>
    <property type="gene ID" value="Pp3c13_19470"/>
</dbReference>
<comment type="similarity">
    <text evidence="1">Belongs to the PIGL family.</text>
</comment>
<evidence type="ECO:0000313" key="4">
    <source>
        <dbReference type="EnsemblPlants" id="Pp3c13_19470V3.1"/>
    </source>
</evidence>
<dbReference type="EC" id="3.5.1.89" evidence="2"/>
<dbReference type="GO" id="GO:0006506">
    <property type="term" value="P:GPI anchor biosynthetic process"/>
    <property type="evidence" value="ECO:0007669"/>
    <property type="project" value="UniProtKB-UniPathway"/>
</dbReference>
<dbReference type="GO" id="GO:0016020">
    <property type="term" value="C:membrane"/>
    <property type="evidence" value="ECO:0007669"/>
    <property type="project" value="GOC"/>
</dbReference>
<gene>
    <name evidence="4" type="primary">LOC112290847</name>
    <name evidence="3" type="ORF">PHYPA_017574</name>
</gene>
<dbReference type="Gene3D" id="3.40.50.10320">
    <property type="entry name" value="LmbE-like"/>
    <property type="match status" value="1"/>
</dbReference>
<dbReference type="STRING" id="3218.A0A2K1JMI2"/>
<dbReference type="InterPro" id="IPR024078">
    <property type="entry name" value="LmbE-like_dom_sf"/>
</dbReference>
<evidence type="ECO:0000256" key="2">
    <source>
        <dbReference type="ARBA" id="ARBA00012176"/>
    </source>
</evidence>
<dbReference type="Proteomes" id="UP000006727">
    <property type="component" value="Chromosome 13"/>
</dbReference>
<dbReference type="Pfam" id="PF02585">
    <property type="entry name" value="PIG-L"/>
    <property type="match status" value="1"/>
</dbReference>
<dbReference type="GO" id="GO:0005783">
    <property type="term" value="C:endoplasmic reticulum"/>
    <property type="evidence" value="ECO:0000318"/>
    <property type="project" value="GO_Central"/>
</dbReference>
<reference evidence="3 5" key="1">
    <citation type="journal article" date="2008" name="Science">
        <title>The Physcomitrella genome reveals evolutionary insights into the conquest of land by plants.</title>
        <authorList>
            <person name="Rensing S."/>
            <person name="Lang D."/>
            <person name="Zimmer A."/>
            <person name="Terry A."/>
            <person name="Salamov A."/>
            <person name="Shapiro H."/>
            <person name="Nishiyama T."/>
            <person name="Perroud P.-F."/>
            <person name="Lindquist E."/>
            <person name="Kamisugi Y."/>
            <person name="Tanahashi T."/>
            <person name="Sakakibara K."/>
            <person name="Fujita T."/>
            <person name="Oishi K."/>
            <person name="Shin-I T."/>
            <person name="Kuroki Y."/>
            <person name="Toyoda A."/>
            <person name="Suzuki Y."/>
            <person name="Hashimoto A."/>
            <person name="Yamaguchi K."/>
            <person name="Sugano A."/>
            <person name="Kohara Y."/>
            <person name="Fujiyama A."/>
            <person name="Anterola A."/>
            <person name="Aoki S."/>
            <person name="Ashton N."/>
            <person name="Barbazuk W.B."/>
            <person name="Barker E."/>
            <person name="Bennetzen J."/>
            <person name="Bezanilla M."/>
            <person name="Blankenship R."/>
            <person name="Cho S.H."/>
            <person name="Dutcher S."/>
            <person name="Estelle M."/>
            <person name="Fawcett J.A."/>
            <person name="Gundlach H."/>
            <person name="Hanada K."/>
            <person name="Heyl A."/>
            <person name="Hicks K.A."/>
            <person name="Hugh J."/>
            <person name="Lohr M."/>
            <person name="Mayer K."/>
            <person name="Melkozernov A."/>
            <person name="Murata T."/>
            <person name="Nelson D."/>
            <person name="Pils B."/>
            <person name="Prigge M."/>
            <person name="Reiss B."/>
            <person name="Renner T."/>
            <person name="Rombauts S."/>
            <person name="Rushton P."/>
            <person name="Sanderfoot A."/>
            <person name="Schween G."/>
            <person name="Shiu S.-H."/>
            <person name="Stueber K."/>
            <person name="Theodoulou F.L."/>
            <person name="Tu H."/>
            <person name="Van de Peer Y."/>
            <person name="Verrier P.J."/>
            <person name="Waters E."/>
            <person name="Wood A."/>
            <person name="Yang L."/>
            <person name="Cove D."/>
            <person name="Cuming A."/>
            <person name="Hasebe M."/>
            <person name="Lucas S."/>
            <person name="Mishler D.B."/>
            <person name="Reski R."/>
            <person name="Grigoriev I."/>
            <person name="Quatrano R.S."/>
            <person name="Boore J.L."/>
        </authorList>
    </citation>
    <scope>NUCLEOTIDE SEQUENCE [LARGE SCALE GENOMIC DNA]</scope>
    <source>
        <strain evidence="4 5">cv. Gransden 2004</strain>
    </source>
</reference>
<dbReference type="SUPFAM" id="SSF102588">
    <property type="entry name" value="LmbE-like"/>
    <property type="match status" value="1"/>
</dbReference>
<evidence type="ECO:0000256" key="1">
    <source>
        <dbReference type="ARBA" id="ARBA00006066"/>
    </source>
</evidence>
<proteinExistence type="inferred from homology"/>
<sequence length="293" mass="32496">MHDSVADLNSASYRAAVKTQTMMMLLAGLALGIAFLVPFFCLLLQSSTLQPRPLPSTKKSANGENINVLLVVAHPDDESMFFGPTLLSLAKLGVYNIHTICMSTGNADGLGSARKSEMYTACSVLQIPTANVNVVDHPSLQDGFSCQWDQSLIVKLLRQAVADHNIQIILTFDSYGISGHPNHRAVHSGVRAFLFEEGNTINSKEGSADEVIQGWELASTNMLRKYSGPFELCALVLKRISIDEEKLHYLVNPSPRTSIVAMSQHRSQWVWYRRLFVLFSRYTYINTLKKMSG</sequence>
<dbReference type="InterPro" id="IPR003737">
    <property type="entry name" value="GlcNAc_PI_deacetylase-related"/>
</dbReference>
<protein>
    <recommendedName>
        <fullName evidence="2">N-acetylglucosaminylphosphatidylinositol deacetylase</fullName>
        <ecNumber evidence="2">3.5.1.89</ecNumber>
    </recommendedName>
</protein>
<dbReference type="GeneID" id="112290847"/>
<dbReference type="OMA" id="YVLESVN"/>
<keyword evidence="5" id="KW-1185">Reference proteome</keyword>
<reference evidence="4" key="3">
    <citation type="submission" date="2020-12" db="UniProtKB">
        <authorList>
            <consortium name="EnsemblPlants"/>
        </authorList>
    </citation>
    <scope>IDENTIFICATION</scope>
</reference>
<dbReference type="OrthoDB" id="440160at2759"/>
<dbReference type="Gramene" id="Pp3c13_19470V3.4">
    <property type="protein sequence ID" value="Pp3c13_19470V3.4"/>
    <property type="gene ID" value="Pp3c13_19470"/>
</dbReference>
<evidence type="ECO:0000313" key="3">
    <source>
        <dbReference type="EMBL" id="PNR42744.1"/>
    </source>
</evidence>
<dbReference type="EnsemblPlants" id="Pp3c13_19470V3.4">
    <property type="protein sequence ID" value="Pp3c13_19470V3.4"/>
    <property type="gene ID" value="Pp3c13_19470"/>
</dbReference>
<dbReference type="GO" id="GO:0000225">
    <property type="term" value="F:N-acetylglucosaminylphosphatidylinositol deacetylase activity"/>
    <property type="evidence" value="ECO:0000318"/>
    <property type="project" value="GO_Central"/>
</dbReference>
<dbReference type="PANTHER" id="PTHR12993">
    <property type="entry name" value="N-ACETYLGLUCOSAMINYL-PHOSPHATIDYLINOSITOL DE-N-ACETYLASE-RELATED"/>
    <property type="match status" value="1"/>
</dbReference>
<reference evidence="3 5" key="2">
    <citation type="journal article" date="2018" name="Plant J.">
        <title>The Physcomitrella patens chromosome-scale assembly reveals moss genome structure and evolution.</title>
        <authorList>
            <person name="Lang D."/>
            <person name="Ullrich K.K."/>
            <person name="Murat F."/>
            <person name="Fuchs J."/>
            <person name="Jenkins J."/>
            <person name="Haas F.B."/>
            <person name="Piednoel M."/>
            <person name="Gundlach H."/>
            <person name="Van Bel M."/>
            <person name="Meyberg R."/>
            <person name="Vives C."/>
            <person name="Morata J."/>
            <person name="Symeonidi A."/>
            <person name="Hiss M."/>
            <person name="Muchero W."/>
            <person name="Kamisugi Y."/>
            <person name="Saleh O."/>
            <person name="Blanc G."/>
            <person name="Decker E.L."/>
            <person name="van Gessel N."/>
            <person name="Grimwood J."/>
            <person name="Hayes R.D."/>
            <person name="Graham S.W."/>
            <person name="Gunter L.E."/>
            <person name="McDaniel S.F."/>
            <person name="Hoernstein S.N.W."/>
            <person name="Larsson A."/>
            <person name="Li F.W."/>
            <person name="Perroud P.F."/>
            <person name="Phillips J."/>
            <person name="Ranjan P."/>
            <person name="Rokshar D.S."/>
            <person name="Rothfels C.J."/>
            <person name="Schneider L."/>
            <person name="Shu S."/>
            <person name="Stevenson D.W."/>
            <person name="Thummler F."/>
            <person name="Tillich M."/>
            <person name="Villarreal Aguilar J.C."/>
            <person name="Widiez T."/>
            <person name="Wong G.K."/>
            <person name="Wymore A."/>
            <person name="Zhang Y."/>
            <person name="Zimmer A.D."/>
            <person name="Quatrano R.S."/>
            <person name="Mayer K.F.X."/>
            <person name="Goodstein D."/>
            <person name="Casacuberta J.M."/>
            <person name="Vandepoele K."/>
            <person name="Reski R."/>
            <person name="Cuming A.C."/>
            <person name="Tuskan G.A."/>
            <person name="Maumus F."/>
            <person name="Salse J."/>
            <person name="Schmutz J."/>
            <person name="Rensing S.A."/>
        </authorList>
    </citation>
    <scope>NUCLEOTIDE SEQUENCE [LARGE SCALE GENOMIC DNA]</scope>
    <source>
        <strain evidence="4 5">cv. Gransden 2004</strain>
    </source>
</reference>
<dbReference type="PANTHER" id="PTHR12993:SF11">
    <property type="entry name" value="N-ACETYLGLUCOSAMINYL-PHOSPHATIDYLINOSITOL DE-N-ACETYLASE"/>
    <property type="match status" value="1"/>
</dbReference>
<dbReference type="PaxDb" id="3218-PP1S223_121V6.1"/>
<dbReference type="RefSeq" id="XP_024393394.1">
    <property type="nucleotide sequence ID" value="XM_024537626.2"/>
</dbReference>
<dbReference type="EMBL" id="ABEU02000013">
    <property type="protein sequence ID" value="PNR42744.1"/>
    <property type="molecule type" value="Genomic_DNA"/>
</dbReference>